<sequence length="110" mass="12626">WPCSPCNIIVCTWISQSFCPNNGGLFSQIRQPDYKVQGIITMKQMLDVRDSPHPPSPSVDERREASPRVSGSKTEFKQRVLIRLEKVETKTISLVHEGRIRIKDHKLPQE</sequence>
<evidence type="ECO:0000256" key="1">
    <source>
        <dbReference type="SAM" id="MobiDB-lite"/>
    </source>
</evidence>
<dbReference type="EMBL" id="JAHHUM010001842">
    <property type="protein sequence ID" value="KAK5608185.1"/>
    <property type="molecule type" value="Genomic_DNA"/>
</dbReference>
<keyword evidence="3" id="KW-1185">Reference proteome</keyword>
<organism evidence="2 3">
    <name type="scientific">Crenichthys baileyi</name>
    <name type="common">White River springfish</name>
    <dbReference type="NCBI Taxonomy" id="28760"/>
    <lineage>
        <taxon>Eukaryota</taxon>
        <taxon>Metazoa</taxon>
        <taxon>Chordata</taxon>
        <taxon>Craniata</taxon>
        <taxon>Vertebrata</taxon>
        <taxon>Euteleostomi</taxon>
        <taxon>Actinopterygii</taxon>
        <taxon>Neopterygii</taxon>
        <taxon>Teleostei</taxon>
        <taxon>Neoteleostei</taxon>
        <taxon>Acanthomorphata</taxon>
        <taxon>Ovalentaria</taxon>
        <taxon>Atherinomorphae</taxon>
        <taxon>Cyprinodontiformes</taxon>
        <taxon>Goodeidae</taxon>
        <taxon>Crenichthys</taxon>
    </lineage>
</organism>
<dbReference type="AlphaFoldDB" id="A0AAV9RGS3"/>
<evidence type="ECO:0000313" key="2">
    <source>
        <dbReference type="EMBL" id="KAK5608185.1"/>
    </source>
</evidence>
<protein>
    <submittedName>
        <fullName evidence="2">Uncharacterized protein</fullName>
    </submittedName>
</protein>
<dbReference type="Proteomes" id="UP001311232">
    <property type="component" value="Unassembled WGS sequence"/>
</dbReference>
<evidence type="ECO:0000313" key="3">
    <source>
        <dbReference type="Proteomes" id="UP001311232"/>
    </source>
</evidence>
<reference evidence="2 3" key="1">
    <citation type="submission" date="2021-06" db="EMBL/GenBank/DDBJ databases">
        <authorList>
            <person name="Palmer J.M."/>
        </authorList>
    </citation>
    <scope>NUCLEOTIDE SEQUENCE [LARGE SCALE GENOMIC DNA]</scope>
    <source>
        <strain evidence="2 3">MEX-2019</strain>
        <tissue evidence="2">Muscle</tissue>
    </source>
</reference>
<feature type="non-terminal residue" evidence="2">
    <location>
        <position position="1"/>
    </location>
</feature>
<proteinExistence type="predicted"/>
<name>A0AAV9RGS3_9TELE</name>
<accession>A0AAV9RGS3</accession>
<gene>
    <name evidence="2" type="ORF">CRENBAI_002955</name>
</gene>
<feature type="region of interest" description="Disordered" evidence="1">
    <location>
        <begin position="45"/>
        <end position="74"/>
    </location>
</feature>
<comment type="caution">
    <text evidence="2">The sequence shown here is derived from an EMBL/GenBank/DDBJ whole genome shotgun (WGS) entry which is preliminary data.</text>
</comment>